<evidence type="ECO:0000256" key="1">
    <source>
        <dbReference type="SAM" id="SignalP"/>
    </source>
</evidence>
<organism evidence="2 3">
    <name type="scientific">Trichoplusia ni</name>
    <name type="common">Cabbage looper</name>
    <dbReference type="NCBI Taxonomy" id="7111"/>
    <lineage>
        <taxon>Eukaryota</taxon>
        <taxon>Metazoa</taxon>
        <taxon>Ecdysozoa</taxon>
        <taxon>Arthropoda</taxon>
        <taxon>Hexapoda</taxon>
        <taxon>Insecta</taxon>
        <taxon>Pterygota</taxon>
        <taxon>Neoptera</taxon>
        <taxon>Endopterygota</taxon>
        <taxon>Lepidoptera</taxon>
        <taxon>Glossata</taxon>
        <taxon>Ditrysia</taxon>
        <taxon>Noctuoidea</taxon>
        <taxon>Noctuidae</taxon>
        <taxon>Plusiinae</taxon>
        <taxon>Trichoplusia</taxon>
    </lineage>
</organism>
<dbReference type="AlphaFoldDB" id="A0A7E5VHQ2"/>
<accession>A0A7E5VHQ2</accession>
<sequence>MVSNRSSASTNKIAFVVFIMMSSASGVQQSIMPWDRWSWSMPQEPIEYFFRRQDNVPIKTPTFTCECPPYKECVVEFKINEDMADFLNIRGVIKKDELKTFREDLSKLVRKSGAYDGDAQKGQELSRKRRSGYDLASCCCPPKNLIALSLQ</sequence>
<feature type="chain" id="PRO_5028926699" evidence="1">
    <location>
        <begin position="30"/>
        <end position="151"/>
    </location>
</feature>
<keyword evidence="2" id="KW-1185">Reference proteome</keyword>
<reference evidence="3" key="1">
    <citation type="submission" date="2025-08" db="UniProtKB">
        <authorList>
            <consortium name="RefSeq"/>
        </authorList>
    </citation>
    <scope>IDENTIFICATION</scope>
</reference>
<dbReference type="RefSeq" id="XP_026727853.1">
    <property type="nucleotide sequence ID" value="XM_026872052.1"/>
</dbReference>
<dbReference type="GeneID" id="113493975"/>
<protein>
    <submittedName>
        <fullName evidence="3">Uncharacterized protein LOC113493975 isoform X2</fullName>
    </submittedName>
</protein>
<gene>
    <name evidence="3" type="primary">LOC113493975</name>
</gene>
<name>A0A7E5VHQ2_TRINI</name>
<proteinExistence type="predicted"/>
<evidence type="ECO:0000313" key="2">
    <source>
        <dbReference type="Proteomes" id="UP000322000"/>
    </source>
</evidence>
<feature type="signal peptide" evidence="1">
    <location>
        <begin position="1"/>
        <end position="29"/>
    </location>
</feature>
<evidence type="ECO:0000313" key="3">
    <source>
        <dbReference type="RefSeq" id="XP_026727853.1"/>
    </source>
</evidence>
<dbReference type="Proteomes" id="UP000322000">
    <property type="component" value="Chromosome 5"/>
</dbReference>
<keyword evidence="1" id="KW-0732">Signal</keyword>